<dbReference type="Proteomes" id="UP001165064">
    <property type="component" value="Unassembled WGS sequence"/>
</dbReference>
<reference evidence="1" key="1">
    <citation type="submission" date="2023-04" db="EMBL/GenBank/DDBJ databases">
        <title>Ambrosiozyma monospora NBRC 10751.</title>
        <authorList>
            <person name="Ichikawa N."/>
            <person name="Sato H."/>
            <person name="Tonouchi N."/>
        </authorList>
    </citation>
    <scope>NUCLEOTIDE SEQUENCE</scope>
    <source>
        <strain evidence="1">NBRC 10751</strain>
    </source>
</reference>
<protein>
    <submittedName>
        <fullName evidence="1">Unnamed protein product</fullName>
    </submittedName>
</protein>
<name>A0ACB5T6F8_AMBMO</name>
<comment type="caution">
    <text evidence="1">The sequence shown here is derived from an EMBL/GenBank/DDBJ whole genome shotgun (WGS) entry which is preliminary data.</text>
</comment>
<gene>
    <name evidence="1" type="ORF">Amon02_000535000</name>
</gene>
<organism evidence="1 2">
    <name type="scientific">Ambrosiozyma monospora</name>
    <name type="common">Yeast</name>
    <name type="synonym">Endomycopsis monosporus</name>
    <dbReference type="NCBI Taxonomy" id="43982"/>
    <lineage>
        <taxon>Eukaryota</taxon>
        <taxon>Fungi</taxon>
        <taxon>Dikarya</taxon>
        <taxon>Ascomycota</taxon>
        <taxon>Saccharomycotina</taxon>
        <taxon>Pichiomycetes</taxon>
        <taxon>Pichiales</taxon>
        <taxon>Pichiaceae</taxon>
        <taxon>Ambrosiozyma</taxon>
    </lineage>
</organism>
<accession>A0ACB5T6F8</accession>
<evidence type="ECO:0000313" key="2">
    <source>
        <dbReference type="Proteomes" id="UP001165064"/>
    </source>
</evidence>
<keyword evidence="2" id="KW-1185">Reference proteome</keyword>
<proteinExistence type="predicted"/>
<evidence type="ECO:0000313" key="1">
    <source>
        <dbReference type="EMBL" id="GME82154.1"/>
    </source>
</evidence>
<dbReference type="EMBL" id="BSXS01003910">
    <property type="protein sequence ID" value="GME82154.1"/>
    <property type="molecule type" value="Genomic_DNA"/>
</dbReference>
<sequence length="525" mass="60197">MFTNLLKSCDLDLLRIDGGILIEEVGYQMKFIETLKKMKPRRYIVDDWDPTLKGNWSTALLGQLTCFHEKTLIFISENIHLFKRLTHVKVKCGTFDGEWDFTKIRSLLQCTRIKKVKIYGSERDGLTIKEDSGKLMKKFESKIELYLPFVINMPTTYFPYIQTGCALFTHLPNGNFLSGLKIQRVFLNVSMENSRPKNDNILTLKLGGSSYKGTKLTGLSNLQELVFCSIKPSIDGYMPSFTTNKRNTISLNYDILNTLPFNSLIALDITVVKLLPNSEEQTDSMKLDDEDDDNDNVTDVPTQQLLALPDSLKYLHCSVNQLVLLNTTKRLQNLEFLTLSISENIDETHPCWDKLPRNLRHLKLTGEIPIEKMDFTKPPSGVYRPPQLLGSMRVPSTLKCDVLTIRFEKLLAVANGTLDDDYKLQYIFVNINDIGKRANWTTKAVVNRKMKDCLCLYFKVLLDSKCDETQQQLHVFGDQLTLISKLKEEFPCEGYERARVFGTSFAGYEGLEEASEMSWIDYQHD</sequence>